<sequence length="17" mass="2161">MKMYQCHHYNRACFKSL</sequence>
<name>A0A0E9VNH4_ANGAN</name>
<protein>
    <submittedName>
        <fullName evidence="1">Uncharacterized protein</fullName>
    </submittedName>
</protein>
<proteinExistence type="predicted"/>
<evidence type="ECO:0000313" key="1">
    <source>
        <dbReference type="EMBL" id="JAH78950.1"/>
    </source>
</evidence>
<organism evidence="1">
    <name type="scientific">Anguilla anguilla</name>
    <name type="common">European freshwater eel</name>
    <name type="synonym">Muraena anguilla</name>
    <dbReference type="NCBI Taxonomy" id="7936"/>
    <lineage>
        <taxon>Eukaryota</taxon>
        <taxon>Metazoa</taxon>
        <taxon>Chordata</taxon>
        <taxon>Craniata</taxon>
        <taxon>Vertebrata</taxon>
        <taxon>Euteleostomi</taxon>
        <taxon>Actinopterygii</taxon>
        <taxon>Neopterygii</taxon>
        <taxon>Teleostei</taxon>
        <taxon>Anguilliformes</taxon>
        <taxon>Anguillidae</taxon>
        <taxon>Anguilla</taxon>
    </lineage>
</organism>
<dbReference type="AlphaFoldDB" id="A0A0E9VNH4"/>
<accession>A0A0E9VNH4</accession>
<dbReference type="EMBL" id="GBXM01029627">
    <property type="protein sequence ID" value="JAH78950.1"/>
    <property type="molecule type" value="Transcribed_RNA"/>
</dbReference>
<reference evidence="1" key="2">
    <citation type="journal article" date="2015" name="Fish Shellfish Immunol.">
        <title>Early steps in the European eel (Anguilla anguilla)-Vibrio vulnificus interaction in the gills: Role of the RtxA13 toxin.</title>
        <authorList>
            <person name="Callol A."/>
            <person name="Pajuelo D."/>
            <person name="Ebbesson L."/>
            <person name="Teles M."/>
            <person name="MacKenzie S."/>
            <person name="Amaro C."/>
        </authorList>
    </citation>
    <scope>NUCLEOTIDE SEQUENCE</scope>
</reference>
<reference evidence="1" key="1">
    <citation type="submission" date="2014-11" db="EMBL/GenBank/DDBJ databases">
        <authorList>
            <person name="Amaro Gonzalez C."/>
        </authorList>
    </citation>
    <scope>NUCLEOTIDE SEQUENCE</scope>
</reference>